<reference evidence="1" key="1">
    <citation type="journal article" date="2015" name="Nature">
        <title>Complex archaea that bridge the gap between prokaryotes and eukaryotes.</title>
        <authorList>
            <person name="Spang A."/>
            <person name="Saw J.H."/>
            <person name="Jorgensen S.L."/>
            <person name="Zaremba-Niedzwiedzka K."/>
            <person name="Martijn J."/>
            <person name="Lind A.E."/>
            <person name="van Eijk R."/>
            <person name="Schleper C."/>
            <person name="Guy L."/>
            <person name="Ettema T.J."/>
        </authorList>
    </citation>
    <scope>NUCLEOTIDE SEQUENCE</scope>
</reference>
<dbReference type="AlphaFoldDB" id="A0A0F9VA57"/>
<comment type="caution">
    <text evidence="1">The sequence shown here is derived from an EMBL/GenBank/DDBJ whole genome shotgun (WGS) entry which is preliminary data.</text>
</comment>
<evidence type="ECO:0000313" key="1">
    <source>
        <dbReference type="EMBL" id="KKN96657.1"/>
    </source>
</evidence>
<protein>
    <submittedName>
        <fullName evidence="1">Uncharacterized protein</fullName>
    </submittedName>
</protein>
<organism evidence="1">
    <name type="scientific">marine sediment metagenome</name>
    <dbReference type="NCBI Taxonomy" id="412755"/>
    <lineage>
        <taxon>unclassified sequences</taxon>
        <taxon>metagenomes</taxon>
        <taxon>ecological metagenomes</taxon>
    </lineage>
</organism>
<name>A0A0F9VA57_9ZZZZ</name>
<proteinExistence type="predicted"/>
<accession>A0A0F9VA57</accession>
<dbReference type="EMBL" id="LAZR01000062">
    <property type="protein sequence ID" value="KKN96657.1"/>
    <property type="molecule type" value="Genomic_DNA"/>
</dbReference>
<sequence length="489" mass="54801">MAKKNEWFEVDKAGLAQVARRRGSAFLPLELLGNAWDTDATDVLVEFEHVSRGLAHIRVTDNDPRGFEDLSASYTLYGRTSRRGDPRKRGRFCIGEKEVLSLCKSAVIETVTGTVSFKADGQRRVKRTVGLERGTIFQGDVYMNKDEVAEALEVLFTVIQPEGVHTIINGETLSILERVGEFSATLPTELADDEGNMRRTRRKTRVVLYEVEEGDTPRLYELGIPVCDLPDDKWHVDVQQKVPLPRDRDSVSPSYLQALRVEIVNNFHEELEDDDAGAAWVRAATSDENIEAEAFDKVIHKRHGDDIASWSVQDPEANSRGVSEGFSVLAGGSLSSGEWGNAKRFETMEPSSVLFPTSKAIFSADGDDIRVKNLTSEMTAIIAYTKRVGEALLGFEPEVDIVRDPQNYGACYGSKHLRFNLRRLGRAWFQAFPDNLEKVTDLVIHELAHEFESDHLSEGYYNACTRLGAKLVMIALERPEIFPVEFKEA</sequence>
<gene>
    <name evidence="1" type="ORF">LCGC14_0163010</name>
</gene>